<dbReference type="AlphaFoldDB" id="A0A835IJ70"/>
<evidence type="ECO:0000313" key="1">
    <source>
        <dbReference type="EMBL" id="KAF9617553.1"/>
    </source>
</evidence>
<keyword evidence="2" id="KW-1185">Reference proteome</keyword>
<organism evidence="1 2">
    <name type="scientific">Coptis chinensis</name>
    <dbReference type="NCBI Taxonomy" id="261450"/>
    <lineage>
        <taxon>Eukaryota</taxon>
        <taxon>Viridiplantae</taxon>
        <taxon>Streptophyta</taxon>
        <taxon>Embryophyta</taxon>
        <taxon>Tracheophyta</taxon>
        <taxon>Spermatophyta</taxon>
        <taxon>Magnoliopsida</taxon>
        <taxon>Ranunculales</taxon>
        <taxon>Ranunculaceae</taxon>
        <taxon>Coptidoideae</taxon>
        <taxon>Coptis</taxon>
    </lineage>
</organism>
<evidence type="ECO:0000313" key="2">
    <source>
        <dbReference type="Proteomes" id="UP000631114"/>
    </source>
</evidence>
<sequence length="82" mass="9189">MSVDSDLFLNTTCLDVVVKEIGRKVFHEDPDTAQDPPKTGHAMYSLKANMRWDEDVNTSSGERTFVVLTKLDLMDKGTNVVD</sequence>
<dbReference type="EMBL" id="JADFTS010000003">
    <property type="protein sequence ID" value="KAF9617553.1"/>
    <property type="molecule type" value="Genomic_DNA"/>
</dbReference>
<comment type="caution">
    <text evidence="1">The sequence shown here is derived from an EMBL/GenBank/DDBJ whole genome shotgun (WGS) entry which is preliminary data.</text>
</comment>
<dbReference type="OrthoDB" id="1682989at2759"/>
<feature type="non-terminal residue" evidence="1">
    <location>
        <position position="82"/>
    </location>
</feature>
<accession>A0A835IJ70</accession>
<gene>
    <name evidence="1" type="ORF">IFM89_037365</name>
</gene>
<reference evidence="1 2" key="1">
    <citation type="submission" date="2020-10" db="EMBL/GenBank/DDBJ databases">
        <title>The Coptis chinensis genome and diversification of protoberbering-type alkaloids.</title>
        <authorList>
            <person name="Wang B."/>
            <person name="Shu S."/>
            <person name="Song C."/>
            <person name="Liu Y."/>
        </authorList>
    </citation>
    <scope>NUCLEOTIDE SEQUENCE [LARGE SCALE GENOMIC DNA]</scope>
    <source>
        <strain evidence="1">HL-2020</strain>
        <tissue evidence="1">Leaf</tissue>
    </source>
</reference>
<protein>
    <submittedName>
        <fullName evidence="1">Uncharacterized protein</fullName>
    </submittedName>
</protein>
<name>A0A835IJ70_9MAGN</name>
<proteinExistence type="predicted"/>
<dbReference type="Proteomes" id="UP000631114">
    <property type="component" value="Unassembled WGS sequence"/>
</dbReference>